<dbReference type="Proteomes" id="UP000885931">
    <property type="component" value="Unassembled WGS sequence"/>
</dbReference>
<organism evidence="2">
    <name type="scientific">candidate division WOR-3 bacterium</name>
    <dbReference type="NCBI Taxonomy" id="2052148"/>
    <lineage>
        <taxon>Bacteria</taxon>
        <taxon>Bacteria division WOR-3</taxon>
    </lineage>
</organism>
<comment type="caution">
    <text evidence="2">The sequence shown here is derived from an EMBL/GenBank/DDBJ whole genome shotgun (WGS) entry which is preliminary data.</text>
</comment>
<dbReference type="AlphaFoldDB" id="A0A7C1B9U3"/>
<gene>
    <name evidence="2" type="ORF">ENG67_01945</name>
</gene>
<feature type="chain" id="PRO_5028039743" description="AMIN domain-containing protein" evidence="1">
    <location>
        <begin position="22"/>
        <end position="246"/>
    </location>
</feature>
<accession>A0A7C1B9U3</accession>
<protein>
    <recommendedName>
        <fullName evidence="3">AMIN domain-containing protein</fullName>
    </recommendedName>
</protein>
<feature type="signal peptide" evidence="1">
    <location>
        <begin position="1"/>
        <end position="21"/>
    </location>
</feature>
<evidence type="ECO:0000256" key="1">
    <source>
        <dbReference type="SAM" id="SignalP"/>
    </source>
</evidence>
<evidence type="ECO:0008006" key="3">
    <source>
        <dbReference type="Google" id="ProtNLM"/>
    </source>
</evidence>
<sequence>MRNKTKTALVSLILFPLLLSAEPFLNVKEIKFERTGEIREILIIGSAPITRYRDTLKPEEKILTVDIDSALYKVSFRNLKIKDECVGSISGAQFKVTPAPSVRINIKFNTDVEYALLPKTDTLAVIVEKAKETIRISPVLGSFFFYNSYGRRDPFEPLLSQEKGDTLLNVGSAMLVGIIHQGDTSLALLKDVNGMGFVLRKGDRVRGGSVLDIRDNEVVFLLSDYGFNRKVILKLEKDQSLEGRSQ</sequence>
<dbReference type="EMBL" id="DRBW01000073">
    <property type="protein sequence ID" value="HDM89951.1"/>
    <property type="molecule type" value="Genomic_DNA"/>
</dbReference>
<evidence type="ECO:0000313" key="2">
    <source>
        <dbReference type="EMBL" id="HDM89951.1"/>
    </source>
</evidence>
<keyword evidence="1" id="KW-0732">Signal</keyword>
<proteinExistence type="predicted"/>
<name>A0A7C1B9U3_UNCW3</name>
<reference evidence="2" key="1">
    <citation type="journal article" date="2020" name="mSystems">
        <title>Genome- and Community-Level Interaction Insights into Carbon Utilization and Element Cycling Functions of Hydrothermarchaeota in Hydrothermal Sediment.</title>
        <authorList>
            <person name="Zhou Z."/>
            <person name="Liu Y."/>
            <person name="Xu W."/>
            <person name="Pan J."/>
            <person name="Luo Z.H."/>
            <person name="Li M."/>
        </authorList>
    </citation>
    <scope>NUCLEOTIDE SEQUENCE [LARGE SCALE GENOMIC DNA]</scope>
    <source>
        <strain evidence="2">HyVt-237</strain>
    </source>
</reference>